<sequence length="67" mass="7187">MPISSTEEFEKAMQEFQRLRDAPDDSSDGKRRMELDAEIKAYDASRGGTAEGGGEQTGGGSGTPGRY</sequence>
<dbReference type="Proteomes" id="UP000321523">
    <property type="component" value="Unassembled WGS sequence"/>
</dbReference>
<dbReference type="OrthoDB" id="7307155at2"/>
<feature type="region of interest" description="Disordered" evidence="1">
    <location>
        <begin position="1"/>
        <end position="67"/>
    </location>
</feature>
<accession>A0A512E1Y1</accession>
<evidence type="ECO:0000313" key="2">
    <source>
        <dbReference type="EMBL" id="GEO42739.1"/>
    </source>
</evidence>
<keyword evidence="3" id="KW-1185">Reference proteome</keyword>
<evidence type="ECO:0000256" key="1">
    <source>
        <dbReference type="SAM" id="MobiDB-lite"/>
    </source>
</evidence>
<proteinExistence type="predicted"/>
<name>A0A512E1Y1_9PROT</name>
<feature type="compositionally biased region" description="Basic and acidic residues" evidence="1">
    <location>
        <begin position="8"/>
        <end position="43"/>
    </location>
</feature>
<feature type="compositionally biased region" description="Gly residues" evidence="1">
    <location>
        <begin position="49"/>
        <end position="67"/>
    </location>
</feature>
<dbReference type="EMBL" id="BJYZ01000049">
    <property type="protein sequence ID" value="GEO42739.1"/>
    <property type="molecule type" value="Genomic_DNA"/>
</dbReference>
<reference evidence="2 3" key="1">
    <citation type="submission" date="2019-07" db="EMBL/GenBank/DDBJ databases">
        <title>Whole genome shotgun sequence of Skermanella aerolata NBRC 106429.</title>
        <authorList>
            <person name="Hosoyama A."/>
            <person name="Uohara A."/>
            <person name="Ohji S."/>
            <person name="Ichikawa N."/>
        </authorList>
    </citation>
    <scope>NUCLEOTIDE SEQUENCE [LARGE SCALE GENOMIC DNA]</scope>
    <source>
        <strain evidence="2 3">NBRC 106429</strain>
    </source>
</reference>
<comment type="caution">
    <text evidence="2">The sequence shown here is derived from an EMBL/GenBank/DDBJ whole genome shotgun (WGS) entry which is preliminary data.</text>
</comment>
<dbReference type="RefSeq" id="WP_044436451.1">
    <property type="nucleotide sequence ID" value="NZ_BJYZ01000049.1"/>
</dbReference>
<dbReference type="AlphaFoldDB" id="A0A512E1Y1"/>
<evidence type="ECO:0000313" key="3">
    <source>
        <dbReference type="Proteomes" id="UP000321523"/>
    </source>
</evidence>
<organism evidence="2 3">
    <name type="scientific">Skermanella aerolata</name>
    <dbReference type="NCBI Taxonomy" id="393310"/>
    <lineage>
        <taxon>Bacteria</taxon>
        <taxon>Pseudomonadati</taxon>
        <taxon>Pseudomonadota</taxon>
        <taxon>Alphaproteobacteria</taxon>
        <taxon>Rhodospirillales</taxon>
        <taxon>Azospirillaceae</taxon>
        <taxon>Skermanella</taxon>
    </lineage>
</organism>
<protein>
    <submittedName>
        <fullName evidence="2">Uncharacterized protein</fullName>
    </submittedName>
</protein>
<gene>
    <name evidence="2" type="ORF">SAE02_68870</name>
</gene>